<comment type="caution">
    <text evidence="3">The sequence shown here is derived from an EMBL/GenBank/DDBJ whole genome shotgun (WGS) entry which is preliminary data.</text>
</comment>
<dbReference type="Gene3D" id="3.40.720.10">
    <property type="entry name" value="Alkaline Phosphatase, subunit A"/>
    <property type="match status" value="1"/>
</dbReference>
<reference evidence="3" key="1">
    <citation type="submission" date="2019-08" db="EMBL/GenBank/DDBJ databases">
        <authorList>
            <person name="Kucharzyk K."/>
            <person name="Murdoch R.W."/>
            <person name="Higgins S."/>
            <person name="Loffler F."/>
        </authorList>
    </citation>
    <scope>NUCLEOTIDE SEQUENCE</scope>
</reference>
<dbReference type="GO" id="GO:0047753">
    <property type="term" value="F:choline-sulfatase activity"/>
    <property type="evidence" value="ECO:0007669"/>
    <property type="project" value="UniProtKB-EC"/>
</dbReference>
<dbReference type="InterPro" id="IPR050738">
    <property type="entry name" value="Sulfatase"/>
</dbReference>
<dbReference type="InterPro" id="IPR017850">
    <property type="entry name" value="Alkaline_phosphatase_core_sf"/>
</dbReference>
<protein>
    <submittedName>
        <fullName evidence="3">Choline-sulfatase</fullName>
        <ecNumber evidence="3">3.1.6.6</ecNumber>
    </submittedName>
</protein>
<dbReference type="Pfam" id="PF00884">
    <property type="entry name" value="Sulfatase"/>
    <property type="match status" value="1"/>
</dbReference>
<proteinExistence type="inferred from homology"/>
<organism evidence="3">
    <name type="scientific">bioreactor metagenome</name>
    <dbReference type="NCBI Taxonomy" id="1076179"/>
    <lineage>
        <taxon>unclassified sequences</taxon>
        <taxon>metagenomes</taxon>
        <taxon>ecological metagenomes</taxon>
    </lineage>
</organism>
<evidence type="ECO:0000259" key="2">
    <source>
        <dbReference type="Pfam" id="PF00884"/>
    </source>
</evidence>
<sequence length="202" mass="23065">MIEHLDANIGRLIETLNKNKLMENTIVIFVSDNGGHLPSGASNGKLRGGKQDMFEGGIKVPACMVWKNKISPRSQTNVLSATMDIFPTFGQISNAKISHKIDGIDLLPFLFTDVEKQENNIEREIFFMRREGGEYGGLCYYSVRKGEYKLLQNSPFGNYELYNINKDPYEKNKITNMPEKYKELKNILTRHIQKSGSVPWQK</sequence>
<dbReference type="EC" id="3.1.6.6" evidence="3"/>
<dbReference type="EMBL" id="VSSQ01051862">
    <property type="protein sequence ID" value="MPN05977.1"/>
    <property type="molecule type" value="Genomic_DNA"/>
</dbReference>
<dbReference type="AlphaFoldDB" id="A0A645EVU4"/>
<comment type="similarity">
    <text evidence="1">Belongs to the sulfatase family.</text>
</comment>
<keyword evidence="3" id="KW-0378">Hydrolase</keyword>
<dbReference type="SUPFAM" id="SSF53649">
    <property type="entry name" value="Alkaline phosphatase-like"/>
    <property type="match status" value="1"/>
</dbReference>
<dbReference type="InterPro" id="IPR000917">
    <property type="entry name" value="Sulfatase_N"/>
</dbReference>
<feature type="domain" description="Sulfatase N-terminal" evidence="2">
    <location>
        <begin position="2"/>
        <end position="91"/>
    </location>
</feature>
<dbReference type="GO" id="GO:0004065">
    <property type="term" value="F:arylsulfatase activity"/>
    <property type="evidence" value="ECO:0007669"/>
    <property type="project" value="TreeGrafter"/>
</dbReference>
<dbReference type="PANTHER" id="PTHR42693">
    <property type="entry name" value="ARYLSULFATASE FAMILY MEMBER"/>
    <property type="match status" value="1"/>
</dbReference>
<name>A0A645EVU4_9ZZZZ</name>
<accession>A0A645EVU4</accession>
<evidence type="ECO:0000313" key="3">
    <source>
        <dbReference type="EMBL" id="MPN05977.1"/>
    </source>
</evidence>
<dbReference type="Gene3D" id="3.30.1120.10">
    <property type="match status" value="1"/>
</dbReference>
<dbReference type="PANTHER" id="PTHR42693:SF33">
    <property type="entry name" value="ARYLSULFATASE"/>
    <property type="match status" value="1"/>
</dbReference>
<evidence type="ECO:0000256" key="1">
    <source>
        <dbReference type="ARBA" id="ARBA00008779"/>
    </source>
</evidence>
<gene>
    <name evidence="3" type="primary">betC_6</name>
    <name evidence="3" type="ORF">SDC9_153231</name>
</gene>